<feature type="compositionally biased region" description="Low complexity" evidence="2">
    <location>
        <begin position="1018"/>
        <end position="1030"/>
    </location>
</feature>
<feature type="compositionally biased region" description="Polar residues" evidence="2">
    <location>
        <begin position="519"/>
        <end position="533"/>
    </location>
</feature>
<reference evidence="4" key="1">
    <citation type="submission" date="2025-08" db="UniProtKB">
        <authorList>
            <consortium name="Ensembl"/>
        </authorList>
    </citation>
    <scope>IDENTIFICATION</scope>
</reference>
<organism evidence="4 5">
    <name type="scientific">Cyprinodon variegatus</name>
    <name type="common">Sheepshead minnow</name>
    <dbReference type="NCBI Taxonomy" id="28743"/>
    <lineage>
        <taxon>Eukaryota</taxon>
        <taxon>Metazoa</taxon>
        <taxon>Chordata</taxon>
        <taxon>Craniata</taxon>
        <taxon>Vertebrata</taxon>
        <taxon>Euteleostomi</taxon>
        <taxon>Actinopterygii</taxon>
        <taxon>Neopterygii</taxon>
        <taxon>Teleostei</taxon>
        <taxon>Neoteleostei</taxon>
        <taxon>Acanthomorphata</taxon>
        <taxon>Ovalentaria</taxon>
        <taxon>Atherinomorphae</taxon>
        <taxon>Cyprinodontiformes</taxon>
        <taxon>Cyprinodontidae</taxon>
        <taxon>Cyprinodon</taxon>
    </lineage>
</organism>
<dbReference type="Pfam" id="PF25541">
    <property type="entry name" value="TBCA_PH"/>
    <property type="match status" value="1"/>
</dbReference>
<feature type="compositionally biased region" description="Polar residues" evidence="2">
    <location>
        <begin position="302"/>
        <end position="321"/>
    </location>
</feature>
<dbReference type="GO" id="GO:0005829">
    <property type="term" value="C:cytosol"/>
    <property type="evidence" value="ECO:0007669"/>
    <property type="project" value="TreeGrafter"/>
</dbReference>
<dbReference type="AlphaFoldDB" id="A0A3Q2DM15"/>
<keyword evidence="1" id="KW-0175">Coiled coil</keyword>
<feature type="compositionally biased region" description="Basic and acidic residues" evidence="2">
    <location>
        <begin position="365"/>
        <end position="380"/>
    </location>
</feature>
<feature type="compositionally biased region" description="Basic and acidic residues" evidence="2">
    <location>
        <begin position="967"/>
        <end position="1011"/>
    </location>
</feature>
<protein>
    <submittedName>
        <fullName evidence="4">Pleckstrin homology domain containing, family A member 5</fullName>
    </submittedName>
</protein>
<evidence type="ECO:0000313" key="5">
    <source>
        <dbReference type="Proteomes" id="UP000265020"/>
    </source>
</evidence>
<feature type="coiled-coil region" evidence="1">
    <location>
        <begin position="673"/>
        <end position="700"/>
    </location>
</feature>
<feature type="compositionally biased region" description="Basic and acidic residues" evidence="2">
    <location>
        <begin position="912"/>
        <end position="928"/>
    </location>
</feature>
<proteinExistence type="predicted"/>
<sequence>MYVELLLCEFISQPALLPEHRLDKLNVDQQPPQQWNNLMNHAVRTQPELQNNERNREPVRQESLSRADRLKDAEKPNRQREREYYTLQRDGEKYSLRKDGVSYMLQKDGERYVLHRDGERYLLRKDGEKYSLHKEVENYAVQKVNNRYTVTPTEEKYAPSKDGEKFLLTKDGERSALQKVGDRHKLQDDGHSYVPQKEVKRQLSLRETERYGTWRDLGTKQSTVHMVDKYGNLKEVRKYSTLREGNRYAAVKDAEKYATIRAGERYGFQMNPSSERSVTKISSITLQPAQAAAIAAAVSASRHNQAGLSTQNPPQAPSSGSRPAEPPGDRGQSSTAASLPLQAPAPVQEPDGGLAGSDRMQQLEARVRTQRSRELEDDTRSVTSYQTLPRNMPSHRTQTVHCYPAGYRTLPRNSVVRPDSICSVAGSVYDRAFRPGPGASTAEKRRSLRDDTMWQLYEWQQRQAFCRQSLVQPAACRYGTLPSTKTMGSLSEHAVERCVSTSPSHGSLALYSTFSPPQQQLTANPNSSLSEVSSPVLRGDGTLERRQRSQFSKYGCPSDRRSIAAAVPPQTITPQSLQGKTPEELTLLLIKLRRQQAEINSLREHTVAQLMALGAEGTNAKTDVLSHHLQRNLIYLEKQVDPDDLPDRSPLQSTGEADVETKLSRLCEKDKVLRMQEEKLQQLHREKHTLEAALQSASQELGEQSSSTTAAAQSLVQQRDVLQSGLLGTCRELSRVSAELERSWTEYEQLEADVSLARTNLLEQLEALGSPQTEPPSQQHIQIQKELWRIQDVMEALTRTKAQQRPEIAGFPGSRPLSSQQKNEAVPLLPFKEGHKVPARPPLPQCYDSSERVPHVPLHHSQPGSRPLHNHRPEERKASCRNGAHSQAPDYRLYKSEPELTTVNEEGDEANSEDKDKTETSAERRDTSAPKAPPYPVGIVAPRTKSPLSTPESATIASYVTLRKTRKPESRSDRPRSTADQTGEREFIRTRMSVEEQLERMRRNQEASSLREKRRGTLSRSSSFSRDSTGLHLQVTLRTNSRRQLEVLGLVWRAIQVVDILVLTGTSPVRAP</sequence>
<dbReference type="GeneTree" id="ENSGT00940000155728"/>
<evidence type="ECO:0000256" key="2">
    <source>
        <dbReference type="SAM" id="MobiDB-lite"/>
    </source>
</evidence>
<feature type="compositionally biased region" description="Polar residues" evidence="2">
    <location>
        <begin position="946"/>
        <end position="958"/>
    </location>
</feature>
<feature type="compositionally biased region" description="Polar residues" evidence="2">
    <location>
        <begin position="381"/>
        <end position="397"/>
    </location>
</feature>
<evidence type="ECO:0000313" key="4">
    <source>
        <dbReference type="Ensembl" id="ENSCVAP00000020322.1"/>
    </source>
</evidence>
<keyword evidence="5" id="KW-1185">Reference proteome</keyword>
<feature type="region of interest" description="Disordered" evidence="2">
    <location>
        <begin position="302"/>
        <end position="397"/>
    </location>
</feature>
<dbReference type="GO" id="GO:0080025">
    <property type="term" value="F:phosphatidylinositol-3,5-bisphosphate binding"/>
    <property type="evidence" value="ECO:0007669"/>
    <property type="project" value="TreeGrafter"/>
</dbReference>
<evidence type="ECO:0000256" key="1">
    <source>
        <dbReference type="SAM" id="Coils"/>
    </source>
</evidence>
<feature type="region of interest" description="Disordered" evidence="2">
    <location>
        <begin position="45"/>
        <end position="82"/>
    </location>
</feature>
<feature type="region of interest" description="Disordered" evidence="2">
    <location>
        <begin position="519"/>
        <end position="540"/>
    </location>
</feature>
<dbReference type="STRING" id="28743.ENSCVAP00000020322"/>
<feature type="compositionally biased region" description="Basic and acidic residues" evidence="2">
    <location>
        <begin position="51"/>
        <end position="82"/>
    </location>
</feature>
<dbReference type="InterPro" id="IPR057971">
    <property type="entry name" value="PKHA4-7_TBCA"/>
</dbReference>
<dbReference type="Ensembl" id="ENSCVAT00000014638.1">
    <property type="protein sequence ID" value="ENSCVAP00000020322.1"/>
    <property type="gene ID" value="ENSCVAG00000001647.1"/>
</dbReference>
<evidence type="ECO:0000259" key="3">
    <source>
        <dbReference type="Pfam" id="PF25541"/>
    </source>
</evidence>
<dbReference type="PANTHER" id="PTHR12752:SF3">
    <property type="entry name" value="PLECKSTRIN HOMOLOGY DOMAIN-CONTAINING FAMILY A MEMBER 5"/>
    <property type="match status" value="1"/>
</dbReference>
<dbReference type="GO" id="GO:0070273">
    <property type="term" value="F:phosphatidylinositol-4-phosphate binding"/>
    <property type="evidence" value="ECO:0007669"/>
    <property type="project" value="TreeGrafter"/>
</dbReference>
<name>A0A3Q2DM15_CYPVA</name>
<dbReference type="PANTHER" id="PTHR12752">
    <property type="entry name" value="PHOSPHOINOSITOL 3-PHOSPHATE-BINDING PROTEIN"/>
    <property type="match status" value="1"/>
</dbReference>
<accession>A0A3Q2DM15</accession>
<reference evidence="4" key="2">
    <citation type="submission" date="2025-09" db="UniProtKB">
        <authorList>
            <consortium name="Ensembl"/>
        </authorList>
    </citation>
    <scope>IDENTIFICATION</scope>
</reference>
<dbReference type="GO" id="GO:0032266">
    <property type="term" value="F:phosphatidylinositol-3-phosphate binding"/>
    <property type="evidence" value="ECO:0007669"/>
    <property type="project" value="TreeGrafter"/>
</dbReference>
<dbReference type="Proteomes" id="UP000265020">
    <property type="component" value="Unassembled WGS sequence"/>
</dbReference>
<feature type="domain" description="Pleckstrin homology" evidence="3">
    <location>
        <begin position="656"/>
        <end position="797"/>
    </location>
</feature>
<dbReference type="GO" id="GO:0010314">
    <property type="term" value="F:phosphatidylinositol-5-phosphate binding"/>
    <property type="evidence" value="ECO:0007669"/>
    <property type="project" value="TreeGrafter"/>
</dbReference>
<feature type="region of interest" description="Disordered" evidence="2">
    <location>
        <begin position="801"/>
        <end position="1030"/>
    </location>
</feature>